<dbReference type="AlphaFoldDB" id="A0A852WAS0"/>
<evidence type="ECO:0000313" key="1">
    <source>
        <dbReference type="EMBL" id="NYG05720.1"/>
    </source>
</evidence>
<dbReference type="EMBL" id="JACCAB010000001">
    <property type="protein sequence ID" value="NYG05720.1"/>
    <property type="molecule type" value="Genomic_DNA"/>
</dbReference>
<dbReference type="Proteomes" id="UP000573599">
    <property type="component" value="Unassembled WGS sequence"/>
</dbReference>
<protein>
    <submittedName>
        <fullName evidence="1">Uncharacterized protein</fullName>
    </submittedName>
</protein>
<name>A0A852WAS0_9MICO</name>
<evidence type="ECO:0000313" key="2">
    <source>
        <dbReference type="Proteomes" id="UP000573599"/>
    </source>
</evidence>
<keyword evidence="2" id="KW-1185">Reference proteome</keyword>
<reference evidence="1 2" key="1">
    <citation type="submission" date="2020-07" db="EMBL/GenBank/DDBJ databases">
        <title>Sequencing the genomes of 1000 actinobacteria strains.</title>
        <authorList>
            <person name="Klenk H.-P."/>
        </authorList>
    </citation>
    <scope>NUCLEOTIDE SEQUENCE [LARGE SCALE GENOMIC DNA]</scope>
    <source>
        <strain evidence="1 2">DSM 23987</strain>
    </source>
</reference>
<dbReference type="RefSeq" id="WP_179420308.1">
    <property type="nucleotide sequence ID" value="NZ_JACCAB010000001.1"/>
</dbReference>
<proteinExistence type="predicted"/>
<accession>A0A852WAS0</accession>
<gene>
    <name evidence="1" type="ORF">BJ986_000207</name>
</gene>
<organism evidence="1 2">
    <name type="scientific">Pedococcus badiiscoriae</name>
    <dbReference type="NCBI Taxonomy" id="642776"/>
    <lineage>
        <taxon>Bacteria</taxon>
        <taxon>Bacillati</taxon>
        <taxon>Actinomycetota</taxon>
        <taxon>Actinomycetes</taxon>
        <taxon>Micrococcales</taxon>
        <taxon>Intrasporangiaceae</taxon>
        <taxon>Pedococcus</taxon>
    </lineage>
</organism>
<sequence>MGTTKLEIDPWASNPLVDGFTAKNPTIVKAALAERPAPTLFTNWDLPPFTASGVDPQFLMWLPFGCRHYAASEPRPAAVLQLIEESGRDPDASVDSDGLNDYLRRVVDWITGRGVDPELQASQAAHATYDQIFGEAEAADAARRFEQNKAQADLLAMKTRTGAYADPGRATR</sequence>
<comment type="caution">
    <text evidence="1">The sequence shown here is derived from an EMBL/GenBank/DDBJ whole genome shotgun (WGS) entry which is preliminary data.</text>
</comment>